<dbReference type="Pfam" id="PF24857">
    <property type="entry name" value="THR4_C"/>
    <property type="match status" value="1"/>
</dbReference>
<proteinExistence type="predicted"/>
<comment type="caution">
    <text evidence="1">The sequence shown here is derived from an EMBL/GenBank/DDBJ whole genome shotgun (WGS) entry which is preliminary data.</text>
</comment>
<dbReference type="AlphaFoldDB" id="A0A645EHY7"/>
<evidence type="ECO:0008006" key="2">
    <source>
        <dbReference type="Google" id="ProtNLM"/>
    </source>
</evidence>
<dbReference type="PANTHER" id="PTHR43515:SF1">
    <property type="entry name" value="THREONINE SYNTHASE-LIKE 1"/>
    <property type="match status" value="1"/>
</dbReference>
<evidence type="ECO:0000313" key="1">
    <source>
        <dbReference type="EMBL" id="MPN01367.1"/>
    </source>
</evidence>
<dbReference type="Gene3D" id="3.40.50.1100">
    <property type="match status" value="1"/>
</dbReference>
<sequence>MDILVSSNLERLLYLLCGSQKTQQYMRDFTEKGSYQLTGAELKALQAVFWTGTCSDIQTNQTIWTVYRNDHYLLDPHTAVAYHVGQQFSNRNEQPTVILATATPFKFPETVLNALNVNPGPDEFKNMQKLAEISGSLIPASLCRLNEQPIKHHDVITIQAMEAYVTERLKQNG</sequence>
<dbReference type="PANTHER" id="PTHR43515">
    <property type="entry name" value="THREONINE SYNTHASE-LIKE 1"/>
    <property type="match status" value="1"/>
</dbReference>
<protein>
    <recommendedName>
        <fullName evidence="2">Threonine synthase</fullName>
    </recommendedName>
</protein>
<name>A0A645EHY7_9ZZZZ</name>
<gene>
    <name evidence="1" type="ORF">SDC9_148576</name>
</gene>
<dbReference type="GO" id="GO:0005737">
    <property type="term" value="C:cytoplasm"/>
    <property type="evidence" value="ECO:0007669"/>
    <property type="project" value="TreeGrafter"/>
</dbReference>
<dbReference type="EMBL" id="VSSQ01047386">
    <property type="protein sequence ID" value="MPN01367.1"/>
    <property type="molecule type" value="Genomic_DNA"/>
</dbReference>
<dbReference type="SUPFAM" id="SSF53686">
    <property type="entry name" value="Tryptophan synthase beta subunit-like PLP-dependent enzymes"/>
    <property type="match status" value="1"/>
</dbReference>
<accession>A0A645EHY7</accession>
<reference evidence="1" key="1">
    <citation type="submission" date="2019-08" db="EMBL/GenBank/DDBJ databases">
        <authorList>
            <person name="Kucharzyk K."/>
            <person name="Murdoch R.W."/>
            <person name="Higgins S."/>
            <person name="Loffler F."/>
        </authorList>
    </citation>
    <scope>NUCLEOTIDE SEQUENCE</scope>
</reference>
<dbReference type="InterPro" id="IPR036052">
    <property type="entry name" value="TrpB-like_PALP_sf"/>
</dbReference>
<organism evidence="1">
    <name type="scientific">bioreactor metagenome</name>
    <dbReference type="NCBI Taxonomy" id="1076179"/>
    <lineage>
        <taxon>unclassified sequences</taxon>
        <taxon>metagenomes</taxon>
        <taxon>ecological metagenomes</taxon>
    </lineage>
</organism>